<proteinExistence type="predicted"/>
<protein>
    <recommendedName>
        <fullName evidence="1">R13L1/DRL21-like LRR repeat region domain-containing protein</fullName>
    </recommendedName>
</protein>
<organism evidence="2">
    <name type="scientific">Rhizophora mucronata</name>
    <name type="common">Asiatic mangrove</name>
    <dbReference type="NCBI Taxonomy" id="61149"/>
    <lineage>
        <taxon>Eukaryota</taxon>
        <taxon>Viridiplantae</taxon>
        <taxon>Streptophyta</taxon>
        <taxon>Embryophyta</taxon>
        <taxon>Tracheophyta</taxon>
        <taxon>Spermatophyta</taxon>
        <taxon>Magnoliopsida</taxon>
        <taxon>eudicotyledons</taxon>
        <taxon>Gunneridae</taxon>
        <taxon>Pentapetalae</taxon>
        <taxon>rosids</taxon>
        <taxon>fabids</taxon>
        <taxon>Malpighiales</taxon>
        <taxon>Rhizophoraceae</taxon>
        <taxon>Rhizophora</taxon>
    </lineage>
</organism>
<feature type="domain" description="R13L1/DRL21-like LRR repeat region" evidence="1">
    <location>
        <begin position="3"/>
        <end position="39"/>
    </location>
</feature>
<evidence type="ECO:0000259" key="1">
    <source>
        <dbReference type="Pfam" id="PF25019"/>
    </source>
</evidence>
<dbReference type="AlphaFoldDB" id="A0A2P2INA3"/>
<dbReference type="Pfam" id="PF25019">
    <property type="entry name" value="LRR_R13L1-DRL21"/>
    <property type="match status" value="1"/>
</dbReference>
<dbReference type="EMBL" id="GGEC01002211">
    <property type="protein sequence ID" value="MBW82694.1"/>
    <property type="molecule type" value="Transcribed_RNA"/>
</dbReference>
<dbReference type="InterPro" id="IPR056789">
    <property type="entry name" value="LRR_R13L1-DRL21"/>
</dbReference>
<accession>A0A2P2INA3</accession>
<sequence>MSLEALRPHPNLKGLRVWNYGGINFSSLTNLVSLKLWNCL</sequence>
<name>A0A2P2INA3_RHIMU</name>
<evidence type="ECO:0000313" key="2">
    <source>
        <dbReference type="EMBL" id="MBW82694.1"/>
    </source>
</evidence>
<reference evidence="2" key="1">
    <citation type="submission" date="2018-02" db="EMBL/GenBank/DDBJ databases">
        <title>Rhizophora mucronata_Transcriptome.</title>
        <authorList>
            <person name="Meera S.P."/>
            <person name="Sreeshan A."/>
            <person name="Augustine A."/>
        </authorList>
    </citation>
    <scope>NUCLEOTIDE SEQUENCE</scope>
    <source>
        <tissue evidence="2">Leaf</tissue>
    </source>
</reference>